<dbReference type="InterPro" id="IPR020449">
    <property type="entry name" value="Tscrpt_reg_AraC-type_HTH"/>
</dbReference>
<dbReference type="GO" id="GO:0043565">
    <property type="term" value="F:sequence-specific DNA binding"/>
    <property type="evidence" value="ECO:0007669"/>
    <property type="project" value="InterPro"/>
</dbReference>
<dbReference type="PANTHER" id="PTHR43280">
    <property type="entry name" value="ARAC-FAMILY TRANSCRIPTIONAL REGULATOR"/>
    <property type="match status" value="1"/>
</dbReference>
<dbReference type="GO" id="GO:0003700">
    <property type="term" value="F:DNA-binding transcription factor activity"/>
    <property type="evidence" value="ECO:0007669"/>
    <property type="project" value="InterPro"/>
</dbReference>
<keyword evidence="6" id="KW-1185">Reference proteome</keyword>
<gene>
    <name evidence="5" type="ORF">A4R26_06775</name>
</gene>
<dbReference type="Gene3D" id="1.10.10.60">
    <property type="entry name" value="Homeodomain-like"/>
    <property type="match status" value="2"/>
</dbReference>
<dbReference type="AlphaFoldDB" id="A0A1V9F633"/>
<dbReference type="PROSITE" id="PS01124">
    <property type="entry name" value="HTH_ARAC_FAMILY_2"/>
    <property type="match status" value="1"/>
</dbReference>
<dbReference type="EMBL" id="LWBP01000210">
    <property type="protein sequence ID" value="OQP53666.1"/>
    <property type="molecule type" value="Genomic_DNA"/>
</dbReference>
<dbReference type="InterPro" id="IPR009057">
    <property type="entry name" value="Homeodomain-like_sf"/>
</dbReference>
<dbReference type="STRING" id="550983.A4R26_06775"/>
<dbReference type="SMART" id="SM00342">
    <property type="entry name" value="HTH_ARAC"/>
    <property type="match status" value="1"/>
</dbReference>
<dbReference type="Pfam" id="PF12833">
    <property type="entry name" value="HTH_18"/>
    <property type="match status" value="1"/>
</dbReference>
<evidence type="ECO:0000313" key="6">
    <source>
        <dbReference type="Proteomes" id="UP000192276"/>
    </source>
</evidence>
<name>A0A1V9F633_9BACT</name>
<organism evidence="5 6">
    <name type="scientific">Niastella populi</name>
    <dbReference type="NCBI Taxonomy" id="550983"/>
    <lineage>
        <taxon>Bacteria</taxon>
        <taxon>Pseudomonadati</taxon>
        <taxon>Bacteroidota</taxon>
        <taxon>Chitinophagia</taxon>
        <taxon>Chitinophagales</taxon>
        <taxon>Chitinophagaceae</taxon>
        <taxon>Niastella</taxon>
    </lineage>
</organism>
<dbReference type="Proteomes" id="UP000192276">
    <property type="component" value="Unassembled WGS sequence"/>
</dbReference>
<proteinExistence type="predicted"/>
<comment type="caution">
    <text evidence="5">The sequence shown here is derived from an EMBL/GenBank/DDBJ whole genome shotgun (WGS) entry which is preliminary data.</text>
</comment>
<keyword evidence="2" id="KW-0238">DNA-binding</keyword>
<protein>
    <submittedName>
        <fullName evidence="5">AraC family transcriptional regulator</fullName>
    </submittedName>
</protein>
<dbReference type="OrthoDB" id="642439at2"/>
<reference evidence="6" key="1">
    <citation type="submission" date="2016-04" db="EMBL/GenBank/DDBJ databases">
        <authorList>
            <person name="Chen L."/>
            <person name="Zhuang W."/>
            <person name="Wang G."/>
        </authorList>
    </citation>
    <scope>NUCLEOTIDE SEQUENCE [LARGE SCALE GENOMIC DNA]</scope>
    <source>
        <strain evidence="6">208</strain>
    </source>
</reference>
<keyword evidence="1" id="KW-0805">Transcription regulation</keyword>
<accession>A0A1V9F633</accession>
<dbReference type="InterPro" id="IPR018062">
    <property type="entry name" value="HTH_AraC-typ_CS"/>
</dbReference>
<sequence length="297" mass="34609">MDADIHTLYESDFYRVMDFRCRCTECRTSKPEYNTEFCISFVRKGNFLFNVFRRSLDSYSGCVLVTKPGYERTVTHTHAIPDECTIFEFKTGFFKAMLEHYGKIPFFTDNDWHSTLIKTNAETEFLHFHIIKLILNRTGGKLQIDNLVMEVIEKVLSNITNYKPDLRINTRLKQNHLVTIERAKDFLSNHFTDDISLMQIAEYCFVSPFHFSRLFKTFTSETPHQFLLTLRLKNAELSLRNTAQPVADIAFSSGFNSVEHFTAAFKQKYNCPPAAYRQQHAVASGTGNKTYYHYSKL</sequence>
<dbReference type="PROSITE" id="PS00041">
    <property type="entry name" value="HTH_ARAC_FAMILY_1"/>
    <property type="match status" value="1"/>
</dbReference>
<evidence type="ECO:0000256" key="2">
    <source>
        <dbReference type="ARBA" id="ARBA00023125"/>
    </source>
</evidence>
<evidence type="ECO:0000256" key="3">
    <source>
        <dbReference type="ARBA" id="ARBA00023163"/>
    </source>
</evidence>
<dbReference type="PANTHER" id="PTHR43280:SF2">
    <property type="entry name" value="HTH-TYPE TRANSCRIPTIONAL REGULATOR EXSA"/>
    <property type="match status" value="1"/>
</dbReference>
<feature type="domain" description="HTH araC/xylS-type" evidence="4">
    <location>
        <begin position="181"/>
        <end position="279"/>
    </location>
</feature>
<dbReference type="InterPro" id="IPR018060">
    <property type="entry name" value="HTH_AraC"/>
</dbReference>
<dbReference type="SUPFAM" id="SSF46689">
    <property type="entry name" value="Homeodomain-like"/>
    <property type="match status" value="2"/>
</dbReference>
<dbReference type="PRINTS" id="PR00032">
    <property type="entry name" value="HTHARAC"/>
</dbReference>
<dbReference type="RefSeq" id="WP_081169551.1">
    <property type="nucleotide sequence ID" value="NZ_LWBP01000210.1"/>
</dbReference>
<evidence type="ECO:0000313" key="5">
    <source>
        <dbReference type="EMBL" id="OQP53666.1"/>
    </source>
</evidence>
<evidence type="ECO:0000256" key="1">
    <source>
        <dbReference type="ARBA" id="ARBA00023015"/>
    </source>
</evidence>
<keyword evidence="3" id="KW-0804">Transcription</keyword>
<evidence type="ECO:0000259" key="4">
    <source>
        <dbReference type="PROSITE" id="PS01124"/>
    </source>
</evidence>